<dbReference type="Gene3D" id="3.50.30.40">
    <property type="entry name" value="Ribonuclease E inhibitor RraA/RraA-like"/>
    <property type="match status" value="1"/>
</dbReference>
<accession>A0A382KTH5</accession>
<dbReference type="AlphaFoldDB" id="A0A382KTH5"/>
<dbReference type="InterPro" id="IPR005493">
    <property type="entry name" value="RraA/RraA-like"/>
</dbReference>
<gene>
    <name evidence="1" type="ORF">METZ01_LOCUS279729</name>
</gene>
<dbReference type="EMBL" id="UINC01082265">
    <property type="protein sequence ID" value="SVC26875.1"/>
    <property type="molecule type" value="Genomic_DNA"/>
</dbReference>
<dbReference type="InterPro" id="IPR036704">
    <property type="entry name" value="RraA/RraA-like_sf"/>
</dbReference>
<evidence type="ECO:0000313" key="1">
    <source>
        <dbReference type="EMBL" id="SVC26875.1"/>
    </source>
</evidence>
<dbReference type="Pfam" id="PF03737">
    <property type="entry name" value="RraA-like"/>
    <property type="match status" value="1"/>
</dbReference>
<dbReference type="SUPFAM" id="SSF89562">
    <property type="entry name" value="RraA-like"/>
    <property type="match status" value="1"/>
</dbReference>
<dbReference type="PANTHER" id="PTHR33254:SF16">
    <property type="entry name" value="BLR3842 PROTEIN"/>
    <property type="match status" value="1"/>
</dbReference>
<sequence>MSILHWPQTMIHGSRPLFPGRKMCGFAVTLRFVLFREDLLEDLPKGSASAEYRAFELCDPEKVLVASSVGPWESIGGDIKFLRLYQKKVAGIVTDGSIRDSNSIRDYQIPVYAHSSTAKQGPGVMLPWSVNEPINCGGILVREGDIILGDDDGVVVLPQKISSEVIDIANKRIKIEEVVKNELKVNPTSPGKYYPFNDKTEELYNQKKKNKKKSSNL</sequence>
<proteinExistence type="predicted"/>
<dbReference type="PANTHER" id="PTHR33254">
    <property type="entry name" value="4-HYDROXY-4-METHYL-2-OXOGLUTARATE ALDOLASE 3-RELATED"/>
    <property type="match status" value="1"/>
</dbReference>
<name>A0A382KTH5_9ZZZZ</name>
<organism evidence="1">
    <name type="scientific">marine metagenome</name>
    <dbReference type="NCBI Taxonomy" id="408172"/>
    <lineage>
        <taxon>unclassified sequences</taxon>
        <taxon>metagenomes</taxon>
        <taxon>ecological metagenomes</taxon>
    </lineage>
</organism>
<protein>
    <submittedName>
        <fullName evidence="1">Uncharacterized protein</fullName>
    </submittedName>
</protein>
<reference evidence="1" key="1">
    <citation type="submission" date="2018-05" db="EMBL/GenBank/DDBJ databases">
        <authorList>
            <person name="Lanie J.A."/>
            <person name="Ng W.-L."/>
            <person name="Kazmierczak K.M."/>
            <person name="Andrzejewski T.M."/>
            <person name="Davidsen T.M."/>
            <person name="Wayne K.J."/>
            <person name="Tettelin H."/>
            <person name="Glass J.I."/>
            <person name="Rusch D."/>
            <person name="Podicherti R."/>
            <person name="Tsui H.-C.T."/>
            <person name="Winkler M.E."/>
        </authorList>
    </citation>
    <scope>NUCLEOTIDE SEQUENCE</scope>
</reference>
<dbReference type="CDD" id="cd16841">
    <property type="entry name" value="RraA_family"/>
    <property type="match status" value="1"/>
</dbReference>